<evidence type="ECO:0000259" key="6">
    <source>
        <dbReference type="Pfam" id="PF00593"/>
    </source>
</evidence>
<comment type="subcellular location">
    <subcellularLocation>
        <location evidence="1 4">Cell outer membrane</location>
    </subcellularLocation>
</comment>
<dbReference type="PANTHER" id="PTHR40980:SF4">
    <property type="entry name" value="TONB-DEPENDENT RECEPTOR-LIKE BETA-BARREL DOMAIN-CONTAINING PROTEIN"/>
    <property type="match status" value="1"/>
</dbReference>
<evidence type="ECO:0000256" key="1">
    <source>
        <dbReference type="ARBA" id="ARBA00004442"/>
    </source>
</evidence>
<dbReference type="InterPro" id="IPR012910">
    <property type="entry name" value="Plug_dom"/>
</dbReference>
<evidence type="ECO:0000259" key="7">
    <source>
        <dbReference type="Pfam" id="PF07715"/>
    </source>
</evidence>
<dbReference type="GO" id="GO:0009279">
    <property type="term" value="C:cell outer membrane"/>
    <property type="evidence" value="ECO:0007669"/>
    <property type="project" value="UniProtKB-SubCell"/>
</dbReference>
<evidence type="ECO:0000256" key="3">
    <source>
        <dbReference type="ARBA" id="ARBA00023237"/>
    </source>
</evidence>
<keyword evidence="8" id="KW-0675">Receptor</keyword>
<dbReference type="Gene3D" id="2.170.130.10">
    <property type="entry name" value="TonB-dependent receptor, plug domain"/>
    <property type="match status" value="1"/>
</dbReference>
<dbReference type="InterPro" id="IPR000531">
    <property type="entry name" value="Beta-barrel_TonB"/>
</dbReference>
<proteinExistence type="inferred from homology"/>
<evidence type="ECO:0000256" key="5">
    <source>
        <dbReference type="SAM" id="SignalP"/>
    </source>
</evidence>
<evidence type="ECO:0000313" key="8">
    <source>
        <dbReference type="EMBL" id="PKB13433.1"/>
    </source>
</evidence>
<dbReference type="EMBL" id="PHUF01000007">
    <property type="protein sequence ID" value="PKB13433.1"/>
    <property type="molecule type" value="Genomic_DNA"/>
</dbReference>
<dbReference type="Pfam" id="PF07715">
    <property type="entry name" value="Plug"/>
    <property type="match status" value="1"/>
</dbReference>
<dbReference type="OrthoDB" id="5476657at2"/>
<evidence type="ECO:0000313" key="9">
    <source>
        <dbReference type="Proteomes" id="UP000232587"/>
    </source>
</evidence>
<dbReference type="InterPro" id="IPR037066">
    <property type="entry name" value="Plug_dom_sf"/>
</dbReference>
<name>A0A2N0H3C0_9SPHN</name>
<keyword evidence="5" id="KW-0732">Signal</keyword>
<dbReference type="RefSeq" id="WP_100868413.1">
    <property type="nucleotide sequence ID" value="NZ_PHUF01000007.1"/>
</dbReference>
<comment type="similarity">
    <text evidence="4">Belongs to the TonB-dependent receptor family.</text>
</comment>
<dbReference type="PANTHER" id="PTHR40980">
    <property type="entry name" value="PLUG DOMAIN-CONTAINING PROTEIN"/>
    <property type="match status" value="1"/>
</dbReference>
<dbReference type="SUPFAM" id="SSF56935">
    <property type="entry name" value="Porins"/>
    <property type="match status" value="1"/>
</dbReference>
<dbReference type="Proteomes" id="UP000232587">
    <property type="component" value="Unassembled WGS sequence"/>
</dbReference>
<accession>A0A2N0H3C0</accession>
<dbReference type="AlphaFoldDB" id="A0A2N0H3C0"/>
<keyword evidence="9" id="KW-1185">Reference proteome</keyword>
<protein>
    <submittedName>
        <fullName evidence="8">Outer membrane receptor for ferrienterochelin and colicin</fullName>
    </submittedName>
</protein>
<feature type="signal peptide" evidence="5">
    <location>
        <begin position="1"/>
        <end position="32"/>
    </location>
</feature>
<evidence type="ECO:0000256" key="2">
    <source>
        <dbReference type="ARBA" id="ARBA00023136"/>
    </source>
</evidence>
<comment type="caution">
    <text evidence="8">The sequence shown here is derived from an EMBL/GenBank/DDBJ whole genome shotgun (WGS) entry which is preliminary data.</text>
</comment>
<sequence>MSVSRDHSASFRSLRAMLLCGIGATLPFAAEAAEVEAVEDEQTRSASEIVVQAEIGYGNRDEDAVEPVLVYDETYFQRFEPLTAGDALKRVPSVTFLSDVIESDGARLRGLEPGYTQILINGDKVPGSQADRSFFLDRIPAELIKQVEIVRSSSARRTGDAVAGSLNIVLRDAFAMDGGYVKAGALFFDDGKTKPNGGFYYGGPLGPGRVLGGVNVQGRYNPKVKKSLRYAAPNGAFVNREDQSDVRNGTDYAGNLSYAIEGETTRFEIAGNYVKTERVEDERSQEYNSLTAVNGPVRATVPGNLLTDNHNVNAIDQESWSVSGKLSKEWSLGETKLKAGFARFDEAQDEFENEIDFDRSTARLTADTFDRRFRDEELSLELSHEVPLSDGLSLAFGGFAQNKDRDTDLRSNDNPSYPRNRVSISNTIRNAYSVANNVPDDYVTSAGTSVAIPGGLNRIAEDRRDLFALVEGGTGALLFEAGLRWENTDVSITDLAAPATIDTDYNYLLPSASLKLQLGDGRITASAARTVRRPRLDYLVPATLEEEYGDNDFLGNPALKPESAWGGDLGYEYRLGRTGVIGVNLFYRRVENLIELATVLDASGNPVPGSANSDPADVDTFVLQPRNAGTGEVWGVEFDLSASLGAFGLRNTGVFGNLSLIDSKVADVFGSRRFNGQSSYVYNFGVIQNLPSVGASFGATYRKQGPAYDRIVGEEIRTTYGADLEVFIEKRFGKSFTIRGVGSNLLNASKDEAFNKFTTIPSQIARDFDEYELETETAGPVFQVVARFAF</sequence>
<feature type="chain" id="PRO_5014896727" evidence="5">
    <location>
        <begin position="33"/>
        <end position="790"/>
    </location>
</feature>
<dbReference type="Pfam" id="PF00593">
    <property type="entry name" value="TonB_dep_Rec_b-barrel"/>
    <property type="match status" value="1"/>
</dbReference>
<feature type="domain" description="TonB-dependent receptor plug" evidence="7">
    <location>
        <begin position="63"/>
        <end position="164"/>
    </location>
</feature>
<keyword evidence="4" id="KW-0798">TonB box</keyword>
<organism evidence="8 9">
    <name type="scientific">Novosphingobium kunmingense</name>
    <dbReference type="NCBI Taxonomy" id="1211806"/>
    <lineage>
        <taxon>Bacteria</taxon>
        <taxon>Pseudomonadati</taxon>
        <taxon>Pseudomonadota</taxon>
        <taxon>Alphaproteobacteria</taxon>
        <taxon>Sphingomonadales</taxon>
        <taxon>Sphingomonadaceae</taxon>
        <taxon>Novosphingobium</taxon>
    </lineage>
</organism>
<dbReference type="Gene3D" id="2.40.170.20">
    <property type="entry name" value="TonB-dependent receptor, beta-barrel domain"/>
    <property type="match status" value="1"/>
</dbReference>
<gene>
    <name evidence="8" type="ORF">B0I00_3232</name>
</gene>
<keyword evidence="3" id="KW-0998">Cell outer membrane</keyword>
<evidence type="ECO:0000256" key="4">
    <source>
        <dbReference type="RuleBase" id="RU003357"/>
    </source>
</evidence>
<feature type="domain" description="TonB-dependent receptor-like beta-barrel" evidence="6">
    <location>
        <begin position="310"/>
        <end position="709"/>
    </location>
</feature>
<dbReference type="InterPro" id="IPR036942">
    <property type="entry name" value="Beta-barrel_TonB_sf"/>
</dbReference>
<reference evidence="8 9" key="1">
    <citation type="submission" date="2017-11" db="EMBL/GenBank/DDBJ databases">
        <title>Genomic Encyclopedia of Type Strains, Phase III (KMG-III): the genomes of soil and plant-associated and newly described type strains.</title>
        <authorList>
            <person name="Whitman W."/>
        </authorList>
    </citation>
    <scope>NUCLEOTIDE SEQUENCE [LARGE SCALE GENOMIC DNA]</scope>
    <source>
        <strain evidence="8 9">CGMCC 1.12274</strain>
    </source>
</reference>
<keyword evidence="2 4" id="KW-0472">Membrane</keyword>